<protein>
    <recommendedName>
        <fullName evidence="4">Probable alginate O-acetylase AlgI</fullName>
    </recommendedName>
    <alternativeName>
        <fullName evidence="12">Alginate biosynthesis protein AlgI</fullName>
    </alternativeName>
</protein>
<keyword evidence="11 13" id="KW-0012">Acyltransferase</keyword>
<feature type="transmembrane region" description="Helical" evidence="14">
    <location>
        <begin position="426"/>
        <end position="445"/>
    </location>
</feature>
<evidence type="ECO:0000256" key="9">
    <source>
        <dbReference type="ARBA" id="ARBA00022989"/>
    </source>
</evidence>
<dbReference type="Pfam" id="PF03062">
    <property type="entry name" value="MBOAT"/>
    <property type="match status" value="1"/>
</dbReference>
<sequence length="495" mass="53848">MLFSSYSFILAFLPVTLLLYYGLGGGRPVLGKTVLAAASLLFYGLSPVGSLWLMLGSIAMNWLLSRLILSFQLGSGIRHGVLWGAVAANLGLLFLFKYKEFALGLLSGDLASHTAATAIPLGISFFTFTQIAFLADAHRRQVDHHTPLDYLLFVTVFPHLIAGPIIHHREMMPQFSDPQTYRWNSRHVAEGLTLFAMGLAKKVLLADTIAVHADPVFAAAAPTLIEAWCGALAYTFQIYYDFSGYSDMAVGLGLMLGLRLPINFASPYRAGSIIEFWRRWHISLSLFLRDYLYIPLGGSRKGSVRRHANLLVTMLLGGLWHGANLTFVAWGALHGVGLLINHAWRAARGVGRPPGRLERLAGAGLTLLLVVVGWVLFRANDLSSAFAVLRGMMGLNGVVIPESYATLPLVRGLVSMGVPARYLPDFHGIGELALLAAMGAHVTLLPNSQTMALDRQAPRALNFRPTMAWSAGVAILLAVGLFAISGDSPFLYFQF</sequence>
<name>Q2WB77_PARM1</name>
<organism evidence="15 16">
    <name type="scientific">Paramagnetospirillum magneticum (strain ATCC 700264 / AMB-1)</name>
    <name type="common">Magnetospirillum magneticum</name>
    <dbReference type="NCBI Taxonomy" id="342108"/>
    <lineage>
        <taxon>Bacteria</taxon>
        <taxon>Pseudomonadati</taxon>
        <taxon>Pseudomonadota</taxon>
        <taxon>Alphaproteobacteria</taxon>
        <taxon>Rhodospirillales</taxon>
        <taxon>Magnetospirillaceae</taxon>
        <taxon>Paramagnetospirillum</taxon>
    </lineage>
</organism>
<evidence type="ECO:0000256" key="5">
    <source>
        <dbReference type="ARBA" id="ARBA00022475"/>
    </source>
</evidence>
<dbReference type="GO" id="GO:0042121">
    <property type="term" value="P:alginic acid biosynthetic process"/>
    <property type="evidence" value="ECO:0007669"/>
    <property type="project" value="UniProtKB-KW"/>
</dbReference>
<dbReference type="InterPro" id="IPR051085">
    <property type="entry name" value="MB_O-acyltransferase"/>
</dbReference>
<accession>Q2WB77</accession>
<feature type="transmembrane region" description="Helical" evidence="14">
    <location>
        <begin position="76"/>
        <end position="96"/>
    </location>
</feature>
<evidence type="ECO:0000256" key="3">
    <source>
        <dbReference type="ARBA" id="ARBA00010323"/>
    </source>
</evidence>
<evidence type="ECO:0000313" key="16">
    <source>
        <dbReference type="Proteomes" id="UP000007058"/>
    </source>
</evidence>
<dbReference type="PANTHER" id="PTHR13285">
    <property type="entry name" value="ACYLTRANSFERASE"/>
    <property type="match status" value="1"/>
</dbReference>
<dbReference type="Proteomes" id="UP000007058">
    <property type="component" value="Chromosome"/>
</dbReference>
<keyword evidence="5 13" id="KW-1003">Cell membrane</keyword>
<evidence type="ECO:0000256" key="4">
    <source>
        <dbReference type="ARBA" id="ARBA00016084"/>
    </source>
</evidence>
<evidence type="ECO:0000256" key="14">
    <source>
        <dbReference type="SAM" id="Phobius"/>
    </source>
</evidence>
<dbReference type="InterPro" id="IPR028362">
    <property type="entry name" value="AlgI"/>
</dbReference>
<dbReference type="PANTHER" id="PTHR13285:SF23">
    <property type="entry name" value="TEICHOIC ACID D-ALANYLTRANSFERASE"/>
    <property type="match status" value="1"/>
</dbReference>
<feature type="transmembrane region" description="Helical" evidence="14">
    <location>
        <begin position="216"/>
        <end position="236"/>
    </location>
</feature>
<evidence type="ECO:0000256" key="10">
    <source>
        <dbReference type="ARBA" id="ARBA00023136"/>
    </source>
</evidence>
<dbReference type="AlphaFoldDB" id="Q2WB77"/>
<dbReference type="PIRSF" id="PIRSF016636">
    <property type="entry name" value="AlgI_DltB"/>
    <property type="match status" value="1"/>
</dbReference>
<feature type="transmembrane region" description="Helical" evidence="14">
    <location>
        <begin position="116"/>
        <end position="135"/>
    </location>
</feature>
<feature type="transmembrane region" description="Helical" evidence="14">
    <location>
        <begin position="360"/>
        <end position="377"/>
    </location>
</feature>
<comment type="similarity">
    <text evidence="3 13">Belongs to the membrane-bound acyltransferase family.</text>
</comment>
<evidence type="ECO:0000256" key="12">
    <source>
        <dbReference type="ARBA" id="ARBA00031030"/>
    </source>
</evidence>
<keyword evidence="8" id="KW-0016">Alginate biosynthesis</keyword>
<evidence type="ECO:0000256" key="1">
    <source>
        <dbReference type="ARBA" id="ARBA00004651"/>
    </source>
</evidence>
<dbReference type="InterPro" id="IPR024194">
    <property type="entry name" value="Ac/AlaTfrase_AlgI/DltB"/>
</dbReference>
<feature type="transmembrane region" description="Helical" evidence="14">
    <location>
        <begin position="147"/>
        <end position="167"/>
    </location>
</feature>
<gene>
    <name evidence="15" type="ordered locus">amb0094</name>
</gene>
<dbReference type="GO" id="GO:0005886">
    <property type="term" value="C:plasma membrane"/>
    <property type="evidence" value="ECO:0007669"/>
    <property type="project" value="UniProtKB-SubCell"/>
</dbReference>
<dbReference type="KEGG" id="mag:amb0094"/>
<keyword evidence="9 14" id="KW-1133">Transmembrane helix</keyword>
<evidence type="ECO:0000256" key="11">
    <source>
        <dbReference type="ARBA" id="ARBA00023315"/>
    </source>
</evidence>
<keyword evidence="10 13" id="KW-0472">Membrane</keyword>
<comment type="subcellular location">
    <subcellularLocation>
        <location evidence="1">Cell membrane</location>
        <topology evidence="1">Multi-pass membrane protein</topology>
    </subcellularLocation>
</comment>
<keyword evidence="6 13" id="KW-0808">Transferase</keyword>
<evidence type="ECO:0000256" key="8">
    <source>
        <dbReference type="ARBA" id="ARBA00022841"/>
    </source>
</evidence>
<comment type="pathway">
    <text evidence="2">Glycan biosynthesis; alginate biosynthesis.</text>
</comment>
<keyword evidence="7 14" id="KW-0812">Transmembrane</keyword>
<dbReference type="STRING" id="342108.amb0094"/>
<dbReference type="OrthoDB" id="139172at2"/>
<dbReference type="InterPro" id="IPR004299">
    <property type="entry name" value="MBOAT_fam"/>
</dbReference>
<dbReference type="HOGENOM" id="CLU_025255_1_1_5"/>
<dbReference type="PIRSF" id="PIRSF500217">
    <property type="entry name" value="AlgI"/>
    <property type="match status" value="1"/>
</dbReference>
<dbReference type="GO" id="GO:0016746">
    <property type="term" value="F:acyltransferase activity"/>
    <property type="evidence" value="ECO:0007669"/>
    <property type="project" value="UniProtKB-KW"/>
</dbReference>
<evidence type="ECO:0000256" key="6">
    <source>
        <dbReference type="ARBA" id="ARBA00022679"/>
    </source>
</evidence>
<evidence type="ECO:0000256" key="2">
    <source>
        <dbReference type="ARBA" id="ARBA00005182"/>
    </source>
</evidence>
<dbReference type="EMBL" id="AP007255">
    <property type="protein sequence ID" value="BAE48898.1"/>
    <property type="molecule type" value="Genomic_DNA"/>
</dbReference>
<dbReference type="RefSeq" id="WP_011382541.1">
    <property type="nucleotide sequence ID" value="NC_007626.1"/>
</dbReference>
<keyword evidence="16" id="KW-1185">Reference proteome</keyword>
<evidence type="ECO:0000256" key="13">
    <source>
        <dbReference type="PIRNR" id="PIRNR016636"/>
    </source>
</evidence>
<evidence type="ECO:0000256" key="7">
    <source>
        <dbReference type="ARBA" id="ARBA00022692"/>
    </source>
</evidence>
<feature type="transmembrane region" description="Helical" evidence="14">
    <location>
        <begin position="40"/>
        <end position="64"/>
    </location>
</feature>
<evidence type="ECO:0000313" key="15">
    <source>
        <dbReference type="EMBL" id="BAE48898.1"/>
    </source>
</evidence>
<proteinExistence type="inferred from homology"/>
<feature type="transmembrane region" description="Helical" evidence="14">
    <location>
        <begin position="318"/>
        <end position="340"/>
    </location>
</feature>
<feature type="transmembrane region" description="Helical" evidence="14">
    <location>
        <begin position="466"/>
        <end position="485"/>
    </location>
</feature>
<reference evidence="15 16" key="1">
    <citation type="journal article" date="2005" name="DNA Res.">
        <title>Complete genome sequence of the facultative anaerobic magnetotactic bacterium Magnetospirillum sp. strain AMB-1.</title>
        <authorList>
            <person name="Matsunaga T."/>
            <person name="Okamura Y."/>
            <person name="Fukuda Y."/>
            <person name="Wahyudi A.T."/>
            <person name="Murase Y."/>
            <person name="Takeyama H."/>
        </authorList>
    </citation>
    <scope>NUCLEOTIDE SEQUENCE [LARGE SCALE GENOMIC DNA]</scope>
    <source>
        <strain evidence="16">ATCC 700264 / AMB-1</strain>
    </source>
</reference>